<sequence>MTPHADASAWVGAGAGAGTPADEAELFDWLEDLFAADDCAPVPAGGAAAGNTAHVLSCPDQTSGILAGQDTGTGAGTGAGAGACDLGALVACDANDDEIQRMLDGLFAQTAPSLAHASAADGQQPSLFFEHTKADVTPVVLDLALDAPTLGPDAAQDSLLPMHIGVLGDAHTLADGPAAADEQRVAGMGSASSTSSSARSTASGAAANTTKVGAPDAAAGPAALPVPRAFLAQQLPSLPEPSPPLSAPAPSRNHGFTPFFPTARADQAAPCAPSPAPSSADSLKSTSPVVVPTPLPAQDPAATMLSVEARAAIVILAASLIAQRRIQAQSSSTQLPRTRSDGIGSLYPLKPTPSHTPVLISESPRLSSPSPGPNSPASSSQDSRTVPQSKMLRPAPQAIHSGDVAPIAQLAHLAGMGDFGAIGHLAATLVASSFVSRAKSASGPAVAAAAANAARAVASAATAAAAVAAAVKCMPPSKRTVISEVLAESQSPRDMSKQPGHFDVTKALKIEPAVARRPLDKLDLVLEAILAVNRESDDMYHCPHPDCSLKFRRRFNLKSHYSAVHIELRRFECVVCGHTFARKRDLLMHQRRVKHGIKGSFDEHLPEARLGAAPVARRADRAPRTIAPQRLGAHPALAEQRSLGASTSRPRTASVSHQ</sequence>
<dbReference type="Proteomes" id="UP001527925">
    <property type="component" value="Unassembled WGS sequence"/>
</dbReference>
<reference evidence="4 5" key="1">
    <citation type="submission" date="2023-09" db="EMBL/GenBank/DDBJ databases">
        <title>Pangenome analysis of Batrachochytrium dendrobatidis and related Chytrids.</title>
        <authorList>
            <person name="Yacoub M.N."/>
            <person name="Stajich J.E."/>
            <person name="James T.Y."/>
        </authorList>
    </citation>
    <scope>NUCLEOTIDE SEQUENCE [LARGE SCALE GENOMIC DNA]</scope>
    <source>
        <strain evidence="4 5">JEL0888</strain>
    </source>
</reference>
<feature type="region of interest" description="Disordered" evidence="2">
    <location>
        <begin position="235"/>
        <end position="287"/>
    </location>
</feature>
<keyword evidence="5" id="KW-1185">Reference proteome</keyword>
<feature type="compositionally biased region" description="Low complexity" evidence="2">
    <location>
        <begin position="265"/>
        <end position="287"/>
    </location>
</feature>
<feature type="region of interest" description="Disordered" evidence="2">
    <location>
        <begin position="327"/>
        <end position="389"/>
    </location>
</feature>
<feature type="compositionally biased region" description="Polar residues" evidence="2">
    <location>
        <begin position="643"/>
        <end position="658"/>
    </location>
</feature>
<protein>
    <recommendedName>
        <fullName evidence="3">C2H2-type domain-containing protein</fullName>
    </recommendedName>
</protein>
<dbReference type="PROSITE" id="PS00028">
    <property type="entry name" value="ZINC_FINGER_C2H2_1"/>
    <property type="match status" value="2"/>
</dbReference>
<dbReference type="SMART" id="SM00355">
    <property type="entry name" value="ZnF_C2H2"/>
    <property type="match status" value="2"/>
</dbReference>
<keyword evidence="1" id="KW-0862">Zinc</keyword>
<proteinExistence type="predicted"/>
<dbReference type="EMBL" id="JADGIZ020000009">
    <property type="protein sequence ID" value="KAL2917688.1"/>
    <property type="molecule type" value="Genomic_DNA"/>
</dbReference>
<feature type="compositionally biased region" description="Low complexity" evidence="2">
    <location>
        <begin position="186"/>
        <end position="219"/>
    </location>
</feature>
<comment type="caution">
    <text evidence="4">The sequence shown here is derived from an EMBL/GenBank/DDBJ whole genome shotgun (WGS) entry which is preliminary data.</text>
</comment>
<organism evidence="4 5">
    <name type="scientific">Polyrhizophydium stewartii</name>
    <dbReference type="NCBI Taxonomy" id="2732419"/>
    <lineage>
        <taxon>Eukaryota</taxon>
        <taxon>Fungi</taxon>
        <taxon>Fungi incertae sedis</taxon>
        <taxon>Chytridiomycota</taxon>
        <taxon>Chytridiomycota incertae sedis</taxon>
        <taxon>Chytridiomycetes</taxon>
        <taxon>Rhizophydiales</taxon>
        <taxon>Rhizophydiales incertae sedis</taxon>
        <taxon>Polyrhizophydium</taxon>
    </lineage>
</organism>
<feature type="region of interest" description="Disordered" evidence="2">
    <location>
        <begin position="626"/>
        <end position="658"/>
    </location>
</feature>
<keyword evidence="1" id="KW-0479">Metal-binding</keyword>
<dbReference type="Gene3D" id="3.30.160.60">
    <property type="entry name" value="Classic Zinc Finger"/>
    <property type="match status" value="1"/>
</dbReference>
<evidence type="ECO:0000256" key="2">
    <source>
        <dbReference type="SAM" id="MobiDB-lite"/>
    </source>
</evidence>
<feature type="compositionally biased region" description="Polar residues" evidence="2">
    <location>
        <begin position="327"/>
        <end position="337"/>
    </location>
</feature>
<keyword evidence="1" id="KW-0863">Zinc-finger</keyword>
<feature type="domain" description="C2H2-type" evidence="3">
    <location>
        <begin position="571"/>
        <end position="595"/>
    </location>
</feature>
<evidence type="ECO:0000259" key="3">
    <source>
        <dbReference type="PROSITE" id="PS50157"/>
    </source>
</evidence>
<dbReference type="InterPro" id="IPR036236">
    <property type="entry name" value="Znf_C2H2_sf"/>
</dbReference>
<evidence type="ECO:0000313" key="4">
    <source>
        <dbReference type="EMBL" id="KAL2917688.1"/>
    </source>
</evidence>
<dbReference type="PROSITE" id="PS50157">
    <property type="entry name" value="ZINC_FINGER_C2H2_2"/>
    <property type="match status" value="2"/>
</dbReference>
<feature type="compositionally biased region" description="Pro residues" evidence="2">
    <location>
        <begin position="238"/>
        <end position="247"/>
    </location>
</feature>
<name>A0ABR4NDU1_9FUNG</name>
<dbReference type="InterPro" id="IPR013087">
    <property type="entry name" value="Znf_C2H2_type"/>
</dbReference>
<feature type="region of interest" description="Disordered" evidence="2">
    <location>
        <begin position="183"/>
        <end position="219"/>
    </location>
</feature>
<accession>A0ABR4NDU1</accession>
<feature type="compositionally biased region" description="Low complexity" evidence="2">
    <location>
        <begin position="361"/>
        <end position="380"/>
    </location>
</feature>
<feature type="domain" description="C2H2-type" evidence="3">
    <location>
        <begin position="540"/>
        <end position="570"/>
    </location>
</feature>
<gene>
    <name evidence="4" type="ORF">HK105_202561</name>
</gene>
<dbReference type="SUPFAM" id="SSF57667">
    <property type="entry name" value="beta-beta-alpha zinc fingers"/>
    <property type="match status" value="1"/>
</dbReference>
<dbReference type="Pfam" id="PF00096">
    <property type="entry name" value="zf-C2H2"/>
    <property type="match status" value="1"/>
</dbReference>
<evidence type="ECO:0000256" key="1">
    <source>
        <dbReference type="PROSITE-ProRule" id="PRU00042"/>
    </source>
</evidence>
<evidence type="ECO:0000313" key="5">
    <source>
        <dbReference type="Proteomes" id="UP001527925"/>
    </source>
</evidence>